<dbReference type="InterPro" id="IPR011629">
    <property type="entry name" value="CobW-like_C"/>
</dbReference>
<dbReference type="PANTHER" id="PTHR43603">
    <property type="entry name" value="COBW DOMAIN-CONTAINING PROTEIN DDB_G0274527"/>
    <property type="match status" value="1"/>
</dbReference>
<comment type="catalytic activity">
    <reaction evidence="5">
        <text>GTP + H2O = GDP + phosphate + H(+)</text>
        <dbReference type="Rhea" id="RHEA:19669"/>
        <dbReference type="ChEBI" id="CHEBI:15377"/>
        <dbReference type="ChEBI" id="CHEBI:15378"/>
        <dbReference type="ChEBI" id="CHEBI:37565"/>
        <dbReference type="ChEBI" id="CHEBI:43474"/>
        <dbReference type="ChEBI" id="CHEBI:58189"/>
    </reaction>
    <physiologicalReaction direction="left-to-right" evidence="5">
        <dbReference type="Rhea" id="RHEA:19670"/>
    </physiologicalReaction>
</comment>
<evidence type="ECO:0000256" key="5">
    <source>
        <dbReference type="ARBA" id="ARBA00049117"/>
    </source>
</evidence>
<evidence type="ECO:0000256" key="4">
    <source>
        <dbReference type="ARBA" id="ARBA00034320"/>
    </source>
</evidence>
<dbReference type="Gene3D" id="3.40.50.300">
    <property type="entry name" value="P-loop containing nucleotide triphosphate hydrolases"/>
    <property type="match status" value="1"/>
</dbReference>
<feature type="domain" description="CobW C-terminal" evidence="6">
    <location>
        <begin position="271"/>
        <end position="387"/>
    </location>
</feature>
<keyword evidence="1" id="KW-0547">Nucleotide-binding</keyword>
<dbReference type="Gene3D" id="3.30.1220.10">
    <property type="entry name" value="CobW-like, C-terminal domain"/>
    <property type="match status" value="1"/>
</dbReference>
<dbReference type="InterPro" id="IPR051927">
    <property type="entry name" value="Zn_Chap_cDPG_Synth"/>
</dbReference>
<evidence type="ECO:0000256" key="2">
    <source>
        <dbReference type="ARBA" id="ARBA00022801"/>
    </source>
</evidence>
<keyword evidence="8" id="KW-1185">Reference proteome</keyword>
<dbReference type="Proteomes" id="UP001595823">
    <property type="component" value="Unassembled WGS sequence"/>
</dbReference>
<name>A0ABV8TSJ5_9ACTN</name>
<evidence type="ECO:0000256" key="1">
    <source>
        <dbReference type="ARBA" id="ARBA00022741"/>
    </source>
</evidence>
<dbReference type="SMART" id="SM00833">
    <property type="entry name" value="CobW_C"/>
    <property type="match status" value="1"/>
</dbReference>
<dbReference type="InterPro" id="IPR003495">
    <property type="entry name" value="CobW/HypB/UreG_nucleotide-bd"/>
</dbReference>
<keyword evidence="2" id="KW-0378">Hydrolase</keyword>
<gene>
    <name evidence="7" type="ORF">ACFPET_00710</name>
</gene>
<comment type="similarity">
    <text evidence="4">Belongs to the SIMIBI class G3E GTPase family. ZNG1 subfamily.</text>
</comment>
<dbReference type="RefSeq" id="WP_380617453.1">
    <property type="nucleotide sequence ID" value="NZ_JBHSDK010000001.1"/>
</dbReference>
<accession>A0ABV8TSJ5</accession>
<proteinExistence type="inferred from homology"/>
<evidence type="ECO:0000313" key="8">
    <source>
        <dbReference type="Proteomes" id="UP001595823"/>
    </source>
</evidence>
<comment type="caution">
    <text evidence="7">The sequence shown here is derived from an EMBL/GenBank/DDBJ whole genome shotgun (WGS) entry which is preliminary data.</text>
</comment>
<dbReference type="EMBL" id="JBHSDK010000001">
    <property type="protein sequence ID" value="MFC4333719.1"/>
    <property type="molecule type" value="Genomic_DNA"/>
</dbReference>
<dbReference type="Pfam" id="PF02492">
    <property type="entry name" value="cobW"/>
    <property type="match status" value="1"/>
</dbReference>
<keyword evidence="3" id="KW-0143">Chaperone</keyword>
<dbReference type="Pfam" id="PF07683">
    <property type="entry name" value="CobW_C"/>
    <property type="match status" value="1"/>
</dbReference>
<evidence type="ECO:0000313" key="7">
    <source>
        <dbReference type="EMBL" id="MFC4333719.1"/>
    </source>
</evidence>
<sequence>MSRLTRPDPSSPATPDLRARLTIVSGFHPRTTASLTASLLRADRDVIAVSYDIGQILTTGSIRRTVRTADKLLESRTTILEHACLSCAVREDVVPTLARIAERRPGGSVVLQLPPALEPDTVADACQWHTVEDRPVTELLAVDSVIAAVDPETVLDELDSDDDLAHRDMQAADNDTRSVSEVVARQVEHADTVLTWAPGRPESYEDARLSVLLHRINPWSRRLTVRENHPGVLAEVLLDAGNFNPDHPPIYGRGLEGYGFGVHEPESDCGVVSFVFRSRRPFHPGRLNATLPVLADNSIRARGQLWLATQPEKAIAFHCCGGGVSMGPLTMWLEKSAPEDWEETAPARQVYAGLNWDEVYGERENQIAVIGMDMDSEAVRMALEACLVREGEETASLPDPFAGCFDEG</sequence>
<evidence type="ECO:0000256" key="3">
    <source>
        <dbReference type="ARBA" id="ARBA00023186"/>
    </source>
</evidence>
<dbReference type="PANTHER" id="PTHR43603:SF1">
    <property type="entry name" value="ZINC-REGULATED GTPASE METALLOPROTEIN ACTIVATOR 1"/>
    <property type="match status" value="1"/>
</dbReference>
<organism evidence="7 8">
    <name type="scientific">Salininema proteolyticum</name>
    <dbReference type="NCBI Taxonomy" id="1607685"/>
    <lineage>
        <taxon>Bacteria</taxon>
        <taxon>Bacillati</taxon>
        <taxon>Actinomycetota</taxon>
        <taxon>Actinomycetes</taxon>
        <taxon>Glycomycetales</taxon>
        <taxon>Glycomycetaceae</taxon>
        <taxon>Salininema</taxon>
    </lineage>
</organism>
<dbReference type="InterPro" id="IPR027417">
    <property type="entry name" value="P-loop_NTPase"/>
</dbReference>
<protein>
    <submittedName>
        <fullName evidence="7">CobW family GTP-binding protein</fullName>
    </submittedName>
</protein>
<dbReference type="SUPFAM" id="SSF90002">
    <property type="entry name" value="Hypothetical protein YjiA, C-terminal domain"/>
    <property type="match status" value="1"/>
</dbReference>
<evidence type="ECO:0000259" key="6">
    <source>
        <dbReference type="SMART" id="SM00833"/>
    </source>
</evidence>
<reference evidence="8" key="1">
    <citation type="journal article" date="2019" name="Int. J. Syst. Evol. Microbiol.">
        <title>The Global Catalogue of Microorganisms (GCM) 10K type strain sequencing project: providing services to taxonomists for standard genome sequencing and annotation.</title>
        <authorList>
            <consortium name="The Broad Institute Genomics Platform"/>
            <consortium name="The Broad Institute Genome Sequencing Center for Infectious Disease"/>
            <person name="Wu L."/>
            <person name="Ma J."/>
        </authorList>
    </citation>
    <scope>NUCLEOTIDE SEQUENCE [LARGE SCALE GENOMIC DNA]</scope>
    <source>
        <strain evidence="8">IBRC-M 10908</strain>
    </source>
</reference>
<dbReference type="InterPro" id="IPR036627">
    <property type="entry name" value="CobW-likC_sf"/>
</dbReference>